<comment type="pathway">
    <text evidence="3">Nucleotide-sugar biosynthesis; UDP-N-acetyl-alpha-D-glucosamine biosynthesis; UDP-N-acetyl-alpha-D-glucosamine from N-acetyl-alpha-D-glucosamine 1-phosphate: step 1/1.</text>
</comment>
<dbReference type="GO" id="GO:0071555">
    <property type="term" value="P:cell wall organization"/>
    <property type="evidence" value="ECO:0007669"/>
    <property type="project" value="UniProtKB-KW"/>
</dbReference>
<dbReference type="GO" id="GO:0009252">
    <property type="term" value="P:peptidoglycan biosynthetic process"/>
    <property type="evidence" value="ECO:0007669"/>
    <property type="project" value="UniProtKB-KW"/>
</dbReference>
<dbReference type="GO" id="GO:0003977">
    <property type="term" value="F:UDP-N-acetylglucosamine diphosphorylase activity"/>
    <property type="evidence" value="ECO:0007669"/>
    <property type="project" value="UniProtKB-EC"/>
</dbReference>
<comment type="cofactor">
    <cofactor evidence="1">
        <name>Mg(2+)</name>
        <dbReference type="ChEBI" id="CHEBI:18420"/>
    </cofactor>
</comment>
<keyword evidence="6" id="KW-0548">Nucleotidyltransferase</keyword>
<dbReference type="InterPro" id="IPR029044">
    <property type="entry name" value="Nucleotide-diphossugar_trans"/>
</dbReference>
<name>A0A229UTS3_9BACL</name>
<comment type="pathway">
    <text evidence="2">Nucleotide-sugar biosynthesis; UDP-N-acetyl-alpha-D-glucosamine biosynthesis; N-acetyl-alpha-D-glucosamine 1-phosphate from alpha-D-glucosamine 6-phosphate (route II): step 2/2.</text>
</comment>
<evidence type="ECO:0000256" key="15">
    <source>
        <dbReference type="ARBA" id="ARBA00048247"/>
    </source>
</evidence>
<protein>
    <submittedName>
        <fullName evidence="19">UDP-N-acetylglucosamine diphosphorylase/glucosamine-1-phosphate N-acetyltransferase</fullName>
    </submittedName>
</protein>
<evidence type="ECO:0000256" key="16">
    <source>
        <dbReference type="ARBA" id="ARBA00048493"/>
    </source>
</evidence>
<evidence type="ECO:0000313" key="20">
    <source>
        <dbReference type="Proteomes" id="UP000215509"/>
    </source>
</evidence>
<dbReference type="EMBL" id="NMQW01000016">
    <property type="protein sequence ID" value="OXM86299.1"/>
    <property type="molecule type" value="Genomic_DNA"/>
</dbReference>
<accession>A0A229UTS3</accession>
<evidence type="ECO:0000256" key="11">
    <source>
        <dbReference type="ARBA" id="ARBA00022984"/>
    </source>
</evidence>
<dbReference type="Gene3D" id="3.90.550.10">
    <property type="entry name" value="Spore Coat Polysaccharide Biosynthesis Protein SpsA, Chain A"/>
    <property type="match status" value="1"/>
</dbReference>
<dbReference type="GO" id="GO:0019134">
    <property type="term" value="F:glucosamine-1-phosphate N-acetyltransferase activity"/>
    <property type="evidence" value="ECO:0007669"/>
    <property type="project" value="UniProtKB-EC"/>
</dbReference>
<dbReference type="SUPFAM" id="SSF53448">
    <property type="entry name" value="Nucleotide-diphospho-sugar transferases"/>
    <property type="match status" value="1"/>
</dbReference>
<gene>
    <name evidence="19" type="primary">glmU</name>
    <name evidence="19" type="ORF">CF651_11095</name>
</gene>
<keyword evidence="8" id="KW-0677">Repeat</keyword>
<evidence type="ECO:0000256" key="13">
    <source>
        <dbReference type="ARBA" id="ARBA00023315"/>
    </source>
</evidence>
<keyword evidence="10" id="KW-0133">Cell shape</keyword>
<dbReference type="CDD" id="cd02540">
    <property type="entry name" value="GT2_GlmU_N_bac"/>
    <property type="match status" value="1"/>
</dbReference>
<keyword evidence="11" id="KW-0573">Peptidoglycan synthesis</keyword>
<dbReference type="OrthoDB" id="9775031at2"/>
<feature type="domain" description="Nucleotidyl transferase" evidence="18">
    <location>
        <begin position="6"/>
        <end position="210"/>
    </location>
</feature>
<dbReference type="GO" id="GO:0006048">
    <property type="term" value="P:UDP-N-acetylglucosamine biosynthetic process"/>
    <property type="evidence" value="ECO:0007669"/>
    <property type="project" value="InterPro"/>
</dbReference>
<keyword evidence="9" id="KW-0460">Magnesium</keyword>
<dbReference type="PANTHER" id="PTHR43584">
    <property type="entry name" value="NUCLEOTIDYL TRANSFERASE"/>
    <property type="match status" value="1"/>
</dbReference>
<evidence type="ECO:0000256" key="3">
    <source>
        <dbReference type="ARBA" id="ARBA00005208"/>
    </source>
</evidence>
<evidence type="ECO:0000256" key="2">
    <source>
        <dbReference type="ARBA" id="ARBA00005166"/>
    </source>
</evidence>
<comment type="catalytic activity">
    <reaction evidence="16">
        <text>N-acetyl-alpha-D-glucosamine 1-phosphate + UTP + H(+) = UDP-N-acetyl-alpha-D-glucosamine + diphosphate</text>
        <dbReference type="Rhea" id="RHEA:13509"/>
        <dbReference type="ChEBI" id="CHEBI:15378"/>
        <dbReference type="ChEBI" id="CHEBI:33019"/>
        <dbReference type="ChEBI" id="CHEBI:46398"/>
        <dbReference type="ChEBI" id="CHEBI:57705"/>
        <dbReference type="ChEBI" id="CHEBI:57776"/>
        <dbReference type="EC" id="2.7.7.23"/>
    </reaction>
</comment>
<comment type="catalytic activity">
    <reaction evidence="15">
        <text>alpha-D-glucosamine 1-phosphate + acetyl-CoA = N-acetyl-alpha-D-glucosamine 1-phosphate + CoA + H(+)</text>
        <dbReference type="Rhea" id="RHEA:13725"/>
        <dbReference type="ChEBI" id="CHEBI:15378"/>
        <dbReference type="ChEBI" id="CHEBI:57287"/>
        <dbReference type="ChEBI" id="CHEBI:57288"/>
        <dbReference type="ChEBI" id="CHEBI:57776"/>
        <dbReference type="ChEBI" id="CHEBI:58516"/>
        <dbReference type="EC" id="2.3.1.157"/>
    </reaction>
</comment>
<proteinExistence type="predicted"/>
<sequence>MRQRYAIVLAAGKGTRMKSKQHKILHAVCGKPMVQHVIDSLKGLVTGEIVVIVGHDAESVKEQLGTSVQYALQEEQLGTAHAVLMSRDILQDKTGTTIIISGDTPLVREETLEKLMEQQEKSQAAAIVLTAVLADPTGYGRIIRHSDGFVERIVEHKDATEAEKEVSEISTGIFCFDNKALFQALSQVKNDNAQGEYYLPDVIEMMRKEGLSVFAYPTPAVEEGMGVNDRMQLATVEKLLRARINEKHMRNGVTIIDPESTYIDADVVIGADTVIHPGTFLRGNTCIGEGCVVGPAADLLDCQVESKVTIQYTRSMRSTIRQSDMVMGNQLEGLLSIR</sequence>
<evidence type="ECO:0000256" key="5">
    <source>
        <dbReference type="ARBA" id="ARBA00022679"/>
    </source>
</evidence>
<dbReference type="InterPro" id="IPR050065">
    <property type="entry name" value="GlmU-like"/>
</dbReference>
<dbReference type="SUPFAM" id="SSF51161">
    <property type="entry name" value="Trimeric LpxA-like enzymes"/>
    <property type="match status" value="1"/>
</dbReference>
<evidence type="ECO:0000256" key="4">
    <source>
        <dbReference type="ARBA" id="ARBA00022490"/>
    </source>
</evidence>
<keyword evidence="13" id="KW-0012">Acyltransferase</keyword>
<reference evidence="19 20" key="1">
    <citation type="submission" date="2017-07" db="EMBL/GenBank/DDBJ databases">
        <title>Genome sequencing and assembly of Paenibacillus rigui.</title>
        <authorList>
            <person name="Mayilraj S."/>
        </authorList>
    </citation>
    <scope>NUCLEOTIDE SEQUENCE [LARGE SCALE GENOMIC DNA]</scope>
    <source>
        <strain evidence="19 20">JCM 16352</strain>
    </source>
</reference>
<dbReference type="GO" id="GO:0008360">
    <property type="term" value="P:regulation of cell shape"/>
    <property type="evidence" value="ECO:0007669"/>
    <property type="project" value="UniProtKB-KW"/>
</dbReference>
<keyword evidence="4" id="KW-0963">Cytoplasm</keyword>
<dbReference type="GO" id="GO:0005737">
    <property type="term" value="C:cytoplasm"/>
    <property type="evidence" value="ECO:0007669"/>
    <property type="project" value="InterPro"/>
</dbReference>
<dbReference type="InterPro" id="IPR005882">
    <property type="entry name" value="Bifunctional_GlmU"/>
</dbReference>
<dbReference type="AlphaFoldDB" id="A0A229UTS3"/>
<evidence type="ECO:0000256" key="12">
    <source>
        <dbReference type="ARBA" id="ARBA00023268"/>
    </source>
</evidence>
<dbReference type="Proteomes" id="UP000215509">
    <property type="component" value="Unassembled WGS sequence"/>
</dbReference>
<evidence type="ECO:0000256" key="10">
    <source>
        <dbReference type="ARBA" id="ARBA00022960"/>
    </source>
</evidence>
<evidence type="ECO:0000256" key="1">
    <source>
        <dbReference type="ARBA" id="ARBA00001946"/>
    </source>
</evidence>
<dbReference type="Pfam" id="PF00483">
    <property type="entry name" value="NTP_transferase"/>
    <property type="match status" value="1"/>
</dbReference>
<dbReference type="NCBIfam" id="TIGR01173">
    <property type="entry name" value="glmU"/>
    <property type="match status" value="1"/>
</dbReference>
<evidence type="ECO:0000259" key="18">
    <source>
        <dbReference type="Pfam" id="PF00483"/>
    </source>
</evidence>
<comment type="caution">
    <text evidence="19">The sequence shown here is derived from an EMBL/GenBank/DDBJ whole genome shotgun (WGS) entry which is preliminary data.</text>
</comment>
<evidence type="ECO:0000313" key="19">
    <source>
        <dbReference type="EMBL" id="OXM86299.1"/>
    </source>
</evidence>
<evidence type="ECO:0000256" key="7">
    <source>
        <dbReference type="ARBA" id="ARBA00022723"/>
    </source>
</evidence>
<keyword evidence="20" id="KW-1185">Reference proteome</keyword>
<dbReference type="GO" id="GO:0000902">
    <property type="term" value="P:cell morphogenesis"/>
    <property type="evidence" value="ECO:0007669"/>
    <property type="project" value="InterPro"/>
</dbReference>
<dbReference type="InterPro" id="IPR011004">
    <property type="entry name" value="Trimer_LpxA-like_sf"/>
</dbReference>
<evidence type="ECO:0000256" key="6">
    <source>
        <dbReference type="ARBA" id="ARBA00022695"/>
    </source>
</evidence>
<keyword evidence="7" id="KW-0479">Metal-binding</keyword>
<dbReference type="PANTHER" id="PTHR43584:SF3">
    <property type="entry name" value="BIFUNCTIONAL PROTEIN GLMU"/>
    <property type="match status" value="1"/>
</dbReference>
<comment type="function">
    <text evidence="17">Catalyzes the last two sequential reactions in the de novo biosynthetic pathway for UDP-N-acetylglucosamine (UDP-GlcNAc). The C-terminal domain catalyzes the transfer of acetyl group from acetyl coenzyme A to glucosamine-1-phosphate (GlcN-1-P) to produce N-acetylglucosamine-1-phosphate (GlcNAc-1-P), which is converted into UDP-GlcNAc by the transfer of uridine 5-monophosphate (from uridine 5-triphosphate), a reaction catalyzed by the N-terminal domain.</text>
</comment>
<evidence type="ECO:0000256" key="17">
    <source>
        <dbReference type="ARBA" id="ARBA00049628"/>
    </source>
</evidence>
<evidence type="ECO:0000256" key="8">
    <source>
        <dbReference type="ARBA" id="ARBA00022737"/>
    </source>
</evidence>
<keyword evidence="14" id="KW-0961">Cell wall biogenesis/degradation</keyword>
<dbReference type="GO" id="GO:0000287">
    <property type="term" value="F:magnesium ion binding"/>
    <property type="evidence" value="ECO:0007669"/>
    <property type="project" value="InterPro"/>
</dbReference>
<evidence type="ECO:0000256" key="14">
    <source>
        <dbReference type="ARBA" id="ARBA00023316"/>
    </source>
</evidence>
<dbReference type="Gene3D" id="2.160.10.10">
    <property type="entry name" value="Hexapeptide repeat proteins"/>
    <property type="match status" value="1"/>
</dbReference>
<keyword evidence="12" id="KW-0511">Multifunctional enzyme</keyword>
<evidence type="ECO:0000256" key="9">
    <source>
        <dbReference type="ARBA" id="ARBA00022842"/>
    </source>
</evidence>
<dbReference type="InterPro" id="IPR005835">
    <property type="entry name" value="NTP_transferase_dom"/>
</dbReference>
<keyword evidence="5 19" id="KW-0808">Transferase</keyword>
<organism evidence="19 20">
    <name type="scientific">Paenibacillus rigui</name>
    <dbReference type="NCBI Taxonomy" id="554312"/>
    <lineage>
        <taxon>Bacteria</taxon>
        <taxon>Bacillati</taxon>
        <taxon>Bacillota</taxon>
        <taxon>Bacilli</taxon>
        <taxon>Bacillales</taxon>
        <taxon>Paenibacillaceae</taxon>
        <taxon>Paenibacillus</taxon>
    </lineage>
</organism>